<dbReference type="GO" id="GO:0009507">
    <property type="term" value="C:chloroplast"/>
    <property type="evidence" value="ECO:0007669"/>
    <property type="project" value="UniProtKB-SubCell"/>
</dbReference>
<dbReference type="Pfam" id="PF00504">
    <property type="entry name" value="Chloroa_b-bind"/>
    <property type="match status" value="1"/>
</dbReference>
<comment type="subcellular location">
    <subcellularLocation>
        <location evidence="1">Plastid</location>
        <location evidence="1">Chloroplast</location>
    </subcellularLocation>
</comment>
<keyword evidence="6" id="KW-1133">Transmembrane helix</keyword>
<feature type="binding site" evidence="5">
    <location>
        <position position="139"/>
    </location>
    <ligand>
        <name>chlorophyll a</name>
        <dbReference type="ChEBI" id="CHEBI:58416"/>
        <label>1</label>
    </ligand>
</feature>
<gene>
    <name evidence="7" type="ORF">EHUX00137_LOCUS22405</name>
    <name evidence="8" type="ORF">EHUX00137_LOCUS22407</name>
</gene>
<dbReference type="GO" id="GO:0016020">
    <property type="term" value="C:membrane"/>
    <property type="evidence" value="ECO:0007669"/>
    <property type="project" value="InterPro"/>
</dbReference>
<dbReference type="SUPFAM" id="SSF103511">
    <property type="entry name" value="Chlorophyll a-b binding protein"/>
    <property type="match status" value="1"/>
</dbReference>
<evidence type="ECO:0008006" key="9">
    <source>
        <dbReference type="Google" id="ProtNLM"/>
    </source>
</evidence>
<dbReference type="EMBL" id="HBIR01028990">
    <property type="protein sequence ID" value="CAE0557457.1"/>
    <property type="molecule type" value="Transcribed_RNA"/>
</dbReference>
<evidence type="ECO:0000256" key="6">
    <source>
        <dbReference type="SAM" id="Phobius"/>
    </source>
</evidence>
<proteinExistence type="predicted"/>
<name>A0A6V2S9D8_EMIHU</name>
<dbReference type="Gene3D" id="1.10.3460.10">
    <property type="entry name" value="Chlorophyll a/b binding protein domain"/>
    <property type="match status" value="1"/>
</dbReference>
<feature type="binding site" evidence="5">
    <location>
        <position position="145"/>
    </location>
    <ligand>
        <name>chlorophyll a</name>
        <dbReference type="ChEBI" id="CHEBI:58416"/>
        <label>1</label>
    </ligand>
</feature>
<keyword evidence="6" id="KW-0472">Membrane</keyword>
<keyword evidence="4" id="KW-0934">Plastid</keyword>
<accession>A0A6V2S9D8</accession>
<keyword evidence="5" id="KW-0157">Chromophore</keyword>
<evidence type="ECO:0000256" key="3">
    <source>
        <dbReference type="ARBA" id="ARBA00022531"/>
    </source>
</evidence>
<dbReference type="PANTHER" id="PTHR21649">
    <property type="entry name" value="CHLOROPHYLL A/B BINDING PROTEIN"/>
    <property type="match status" value="1"/>
</dbReference>
<feature type="binding site" evidence="5">
    <location>
        <position position="44"/>
    </location>
    <ligand>
        <name>chlorophyll a</name>
        <dbReference type="ChEBI" id="CHEBI:58416"/>
        <label>1</label>
    </ligand>
</feature>
<feature type="binding site" evidence="5">
    <location>
        <position position="140"/>
    </location>
    <ligand>
        <name>chlorophyll a</name>
        <dbReference type="ChEBI" id="CHEBI:58416"/>
        <label>3</label>
    </ligand>
</feature>
<evidence type="ECO:0000313" key="8">
    <source>
        <dbReference type="EMBL" id="CAE0557460.1"/>
    </source>
</evidence>
<evidence type="ECO:0000256" key="4">
    <source>
        <dbReference type="ARBA" id="ARBA00022640"/>
    </source>
</evidence>
<evidence type="ECO:0000313" key="7">
    <source>
        <dbReference type="EMBL" id="CAE0557457.1"/>
    </source>
</evidence>
<protein>
    <recommendedName>
        <fullName evidence="9">Light harvesting protein</fullName>
    </recommendedName>
</protein>
<keyword evidence="5" id="KW-0148">Chlorophyll</keyword>
<dbReference type="GO" id="GO:0009765">
    <property type="term" value="P:photosynthesis, light harvesting"/>
    <property type="evidence" value="ECO:0007669"/>
    <property type="project" value="InterPro"/>
</dbReference>
<feature type="binding site" description="axial binding residue" evidence="5">
    <location>
        <position position="46"/>
    </location>
    <ligand>
        <name>chlorophyll b</name>
        <dbReference type="ChEBI" id="CHEBI:61721"/>
        <label>1</label>
    </ligand>
    <ligandPart>
        <name>Mg</name>
        <dbReference type="ChEBI" id="CHEBI:25107"/>
    </ligandPart>
</feature>
<sequence>MRLRARVLPRRRPSRSLCGLPSAGSAQRRRPPGAAQVREAELMHGRQAMLATVGFVFPKLFGKLPVDWAKDISLNPLEAQYQIPPVALGQIAISIAIAEGLRSRIVFSNDPDYVVGDHGFGAGMLKGKSEAQVKDMKMKELAHCRLAMVAITGMFFQTAITGSLYPLVDKF</sequence>
<dbReference type="GO" id="GO:0016168">
    <property type="term" value="F:chlorophyll binding"/>
    <property type="evidence" value="ECO:0007669"/>
    <property type="project" value="UniProtKB-KW"/>
</dbReference>
<keyword evidence="2" id="KW-0150">Chloroplast</keyword>
<dbReference type="AlphaFoldDB" id="A0A6V2S9D8"/>
<dbReference type="InterPro" id="IPR001344">
    <property type="entry name" value="Chloro_AB-bd_pln"/>
</dbReference>
<feature type="binding site" evidence="5">
    <location>
        <position position="157"/>
    </location>
    <ligand>
        <name>chlorophyll a</name>
        <dbReference type="ChEBI" id="CHEBI:58416"/>
        <label>1</label>
    </ligand>
</feature>
<evidence type="ECO:0000256" key="1">
    <source>
        <dbReference type="ARBA" id="ARBA00004229"/>
    </source>
</evidence>
<evidence type="ECO:0000256" key="2">
    <source>
        <dbReference type="ARBA" id="ARBA00022528"/>
    </source>
</evidence>
<dbReference type="InterPro" id="IPR022796">
    <property type="entry name" value="Chloroa_b-bind"/>
</dbReference>
<dbReference type="EMBL" id="HBIR01028992">
    <property type="protein sequence ID" value="CAE0557460.1"/>
    <property type="molecule type" value="Transcribed_RNA"/>
</dbReference>
<feature type="transmembrane region" description="Helical" evidence="6">
    <location>
        <begin position="146"/>
        <end position="168"/>
    </location>
</feature>
<keyword evidence="3" id="KW-0602">Photosynthesis</keyword>
<organism evidence="8">
    <name type="scientific">Emiliania huxleyi</name>
    <name type="common">Coccolithophore</name>
    <name type="synonym">Pontosphaera huxleyi</name>
    <dbReference type="NCBI Taxonomy" id="2903"/>
    <lineage>
        <taxon>Eukaryota</taxon>
        <taxon>Haptista</taxon>
        <taxon>Haptophyta</taxon>
        <taxon>Prymnesiophyceae</taxon>
        <taxon>Isochrysidales</taxon>
        <taxon>Noelaerhabdaceae</taxon>
        <taxon>Emiliania</taxon>
    </lineage>
</organism>
<evidence type="ECO:0000256" key="5">
    <source>
        <dbReference type="PIRSR" id="PIRSR601344-1"/>
    </source>
</evidence>
<keyword evidence="6" id="KW-0812">Transmembrane</keyword>
<feature type="binding site" evidence="5">
    <location>
        <position position="41"/>
    </location>
    <ligand>
        <name>chlorophyll a</name>
        <dbReference type="ChEBI" id="CHEBI:58416"/>
        <label>1</label>
    </ligand>
</feature>
<reference evidence="8" key="1">
    <citation type="submission" date="2021-01" db="EMBL/GenBank/DDBJ databases">
        <authorList>
            <person name="Corre E."/>
            <person name="Pelletier E."/>
            <person name="Niang G."/>
            <person name="Scheremetjew M."/>
            <person name="Finn R."/>
            <person name="Kale V."/>
            <person name="Holt S."/>
            <person name="Cochrane G."/>
            <person name="Meng A."/>
            <person name="Brown T."/>
            <person name="Cohen L."/>
        </authorList>
    </citation>
    <scope>NUCLEOTIDE SEQUENCE</scope>
    <source>
        <strain evidence="8">379</strain>
    </source>
</reference>